<name>A0AAW0I4Q0_MYOGA</name>
<feature type="region of interest" description="Disordered" evidence="1">
    <location>
        <begin position="1"/>
        <end position="151"/>
    </location>
</feature>
<accession>A0AAW0I4Q0</accession>
<protein>
    <submittedName>
        <fullName evidence="2">Uncharacterized protein</fullName>
    </submittedName>
</protein>
<feature type="non-terminal residue" evidence="2">
    <location>
        <position position="151"/>
    </location>
</feature>
<sequence length="151" mass="16209">MSSLKHAGMGYSTRGSVSEAAQATCTGTGGHDHCATRPPHPRTARWPPPHHVEVHFLDSARDGVAHHQLPPPSALRQRPQTPRGRERGRAAGGPGSRSVRTPPGSSHLGGRTSRDPRPFGVPPRPDVSQLPPQSRLSEDPRSHQPAKMPKP</sequence>
<gene>
    <name evidence="2" type="ORF">U0070_015015</name>
</gene>
<feature type="compositionally biased region" description="Polar residues" evidence="1">
    <location>
        <begin position="13"/>
        <end position="26"/>
    </location>
</feature>
<comment type="caution">
    <text evidence="2">The sequence shown here is derived from an EMBL/GenBank/DDBJ whole genome shotgun (WGS) entry which is preliminary data.</text>
</comment>
<keyword evidence="3" id="KW-1185">Reference proteome</keyword>
<reference evidence="2 3" key="1">
    <citation type="journal article" date="2023" name="bioRxiv">
        <title>Conserved and derived expression patterns and positive selection on dental genes reveal complex evolutionary context of ever-growing rodent molars.</title>
        <authorList>
            <person name="Calamari Z.T."/>
            <person name="Song A."/>
            <person name="Cohen E."/>
            <person name="Akter M."/>
            <person name="Roy R.D."/>
            <person name="Hallikas O."/>
            <person name="Christensen M.M."/>
            <person name="Li P."/>
            <person name="Marangoni P."/>
            <person name="Jernvall J."/>
            <person name="Klein O.D."/>
        </authorList>
    </citation>
    <scope>NUCLEOTIDE SEQUENCE [LARGE SCALE GENOMIC DNA]</scope>
    <source>
        <strain evidence="2">V071</strain>
    </source>
</reference>
<evidence type="ECO:0000313" key="2">
    <source>
        <dbReference type="EMBL" id="KAK7809419.1"/>
    </source>
</evidence>
<proteinExistence type="predicted"/>
<organism evidence="2 3">
    <name type="scientific">Myodes glareolus</name>
    <name type="common">Bank vole</name>
    <name type="synonym">Clethrionomys glareolus</name>
    <dbReference type="NCBI Taxonomy" id="447135"/>
    <lineage>
        <taxon>Eukaryota</taxon>
        <taxon>Metazoa</taxon>
        <taxon>Chordata</taxon>
        <taxon>Craniata</taxon>
        <taxon>Vertebrata</taxon>
        <taxon>Euteleostomi</taxon>
        <taxon>Mammalia</taxon>
        <taxon>Eutheria</taxon>
        <taxon>Euarchontoglires</taxon>
        <taxon>Glires</taxon>
        <taxon>Rodentia</taxon>
        <taxon>Myomorpha</taxon>
        <taxon>Muroidea</taxon>
        <taxon>Cricetidae</taxon>
        <taxon>Arvicolinae</taxon>
        <taxon>Myodes</taxon>
    </lineage>
</organism>
<evidence type="ECO:0000256" key="1">
    <source>
        <dbReference type="SAM" id="MobiDB-lite"/>
    </source>
</evidence>
<dbReference type="Proteomes" id="UP001488838">
    <property type="component" value="Unassembled WGS sequence"/>
</dbReference>
<feature type="compositionally biased region" description="Basic and acidic residues" evidence="1">
    <location>
        <begin position="50"/>
        <end position="65"/>
    </location>
</feature>
<evidence type="ECO:0000313" key="3">
    <source>
        <dbReference type="Proteomes" id="UP001488838"/>
    </source>
</evidence>
<dbReference type="EMBL" id="JBBHLL010000217">
    <property type="protein sequence ID" value="KAK7809419.1"/>
    <property type="molecule type" value="Genomic_DNA"/>
</dbReference>
<dbReference type="AlphaFoldDB" id="A0AAW0I4Q0"/>